<keyword evidence="1" id="KW-1133">Transmembrane helix</keyword>
<keyword evidence="3" id="KW-1185">Reference proteome</keyword>
<keyword evidence="1" id="KW-0472">Membrane</keyword>
<dbReference type="EMBL" id="PVTX01000003">
    <property type="protein sequence ID" value="PRZ08365.1"/>
    <property type="molecule type" value="Genomic_DNA"/>
</dbReference>
<gene>
    <name evidence="2" type="ORF">BCL65_103295</name>
</gene>
<evidence type="ECO:0000313" key="2">
    <source>
        <dbReference type="EMBL" id="PRZ08365.1"/>
    </source>
</evidence>
<proteinExistence type="predicted"/>
<comment type="caution">
    <text evidence="2">The sequence shown here is derived from an EMBL/GenBank/DDBJ whole genome shotgun (WGS) entry which is preliminary data.</text>
</comment>
<evidence type="ECO:0000313" key="3">
    <source>
        <dbReference type="Proteomes" id="UP000239895"/>
    </source>
</evidence>
<keyword evidence="1" id="KW-0812">Transmembrane</keyword>
<evidence type="ECO:0000256" key="1">
    <source>
        <dbReference type="SAM" id="Phobius"/>
    </source>
</evidence>
<dbReference type="Proteomes" id="UP000239895">
    <property type="component" value="Unassembled WGS sequence"/>
</dbReference>
<accession>A0ABX5EIT7</accession>
<organism evidence="2 3">
    <name type="scientific">Isoptericola halotolerans</name>
    <dbReference type="NCBI Taxonomy" id="300560"/>
    <lineage>
        <taxon>Bacteria</taxon>
        <taxon>Bacillati</taxon>
        <taxon>Actinomycetota</taxon>
        <taxon>Actinomycetes</taxon>
        <taxon>Micrococcales</taxon>
        <taxon>Promicromonosporaceae</taxon>
        <taxon>Isoptericola</taxon>
    </lineage>
</organism>
<protein>
    <submittedName>
        <fullName evidence="2">Uncharacterized protein</fullName>
    </submittedName>
</protein>
<reference evidence="2 3" key="1">
    <citation type="submission" date="2018-03" db="EMBL/GenBank/DDBJ databases">
        <title>Comparative analysis of microorganisms from saline springs in Andes Mountain Range, Colombia.</title>
        <authorList>
            <person name="Rubin E."/>
        </authorList>
    </citation>
    <scope>NUCLEOTIDE SEQUENCE [LARGE SCALE GENOMIC DNA]</scope>
    <source>
        <strain evidence="2 3">CG 23</strain>
    </source>
</reference>
<name>A0ABX5EIT7_9MICO</name>
<feature type="transmembrane region" description="Helical" evidence="1">
    <location>
        <begin position="91"/>
        <end position="110"/>
    </location>
</feature>
<sequence>MVNGWRAQHDGEVGTFTPVEQNCNVVRGARFCDWTGTWESDADDRVVEDVLLDEDLGTVEGDPPPHPVHPMLYHDAYSDPQVVYRPGDRTWLLAPAITAALLGVLWCLAWKMHRWSHRHRLDVRGGLSRS</sequence>